<reference evidence="1 2" key="1">
    <citation type="submission" date="2020-01" db="EMBL/GenBank/DDBJ databases">
        <title>Insect and environment-associated Actinomycetes.</title>
        <authorList>
            <person name="Currrie C."/>
            <person name="Chevrette M."/>
            <person name="Carlson C."/>
            <person name="Stubbendieck R."/>
            <person name="Wendt-Pienkowski E."/>
        </authorList>
    </citation>
    <scope>NUCLEOTIDE SEQUENCE [LARGE SCALE GENOMIC DNA]</scope>
    <source>
        <strain evidence="1 2">SID14172</strain>
    </source>
</reference>
<organism evidence="1 2">
    <name type="scientific">Streptomyces coelicoflavus</name>
    <dbReference type="NCBI Taxonomy" id="285562"/>
    <lineage>
        <taxon>Bacteria</taxon>
        <taxon>Bacillati</taxon>
        <taxon>Actinomycetota</taxon>
        <taxon>Actinomycetes</taxon>
        <taxon>Kitasatosporales</taxon>
        <taxon>Streptomycetaceae</taxon>
        <taxon>Streptomyces</taxon>
    </lineage>
</organism>
<dbReference type="AlphaFoldDB" id="A0A6N9UJJ5"/>
<comment type="caution">
    <text evidence="1">The sequence shown here is derived from an EMBL/GenBank/DDBJ whole genome shotgun (WGS) entry which is preliminary data.</text>
</comment>
<evidence type="ECO:0008006" key="3">
    <source>
        <dbReference type="Google" id="ProtNLM"/>
    </source>
</evidence>
<dbReference type="SUPFAM" id="SSF56112">
    <property type="entry name" value="Protein kinase-like (PK-like)"/>
    <property type="match status" value="1"/>
</dbReference>
<accession>A0A6N9UJJ5</accession>
<evidence type="ECO:0000313" key="2">
    <source>
        <dbReference type="Proteomes" id="UP000469545"/>
    </source>
</evidence>
<dbReference type="Proteomes" id="UP000469545">
    <property type="component" value="Unassembled WGS sequence"/>
</dbReference>
<dbReference type="Gene3D" id="3.30.200.20">
    <property type="entry name" value="Phosphorylase Kinase, domain 1"/>
    <property type="match status" value="1"/>
</dbReference>
<name>A0A6N9UJJ5_9ACTN</name>
<proteinExistence type="predicted"/>
<keyword evidence="2" id="KW-1185">Reference proteome</keyword>
<gene>
    <name evidence="1" type="ORF">G3I46_01600</name>
</gene>
<feature type="non-terminal residue" evidence="1">
    <location>
        <position position="46"/>
    </location>
</feature>
<sequence>MTDRGRLVGERYRLLRRVGSGAQGTVWRGLDEAAGRDVAVRRPRLP</sequence>
<protein>
    <recommendedName>
        <fullName evidence="3">Serine/threonine protein kinase</fullName>
    </recommendedName>
</protein>
<evidence type="ECO:0000313" key="1">
    <source>
        <dbReference type="EMBL" id="NEB15222.1"/>
    </source>
</evidence>
<dbReference type="EMBL" id="JAAGMB010000018">
    <property type="protein sequence ID" value="NEB15222.1"/>
    <property type="molecule type" value="Genomic_DNA"/>
</dbReference>
<dbReference type="InterPro" id="IPR011009">
    <property type="entry name" value="Kinase-like_dom_sf"/>
</dbReference>